<protein>
    <submittedName>
        <fullName evidence="2">Phage protein</fullName>
    </submittedName>
</protein>
<dbReference type="InterPro" id="IPR019096">
    <property type="entry name" value="YopX_protein"/>
</dbReference>
<proteinExistence type="predicted"/>
<dbReference type="AlphaFoldDB" id="A0A4V6L178"/>
<organism evidence="2 3">
    <name type="scientific">Streptococcus pseudoporcinus</name>
    <dbReference type="NCBI Taxonomy" id="361101"/>
    <lineage>
        <taxon>Bacteria</taxon>
        <taxon>Bacillati</taxon>
        <taxon>Bacillota</taxon>
        <taxon>Bacilli</taxon>
        <taxon>Lactobacillales</taxon>
        <taxon>Streptococcaceae</taxon>
        <taxon>Streptococcus</taxon>
    </lineage>
</organism>
<evidence type="ECO:0000313" key="3">
    <source>
        <dbReference type="Proteomes" id="UP000304914"/>
    </source>
</evidence>
<dbReference type="InterPro" id="IPR023385">
    <property type="entry name" value="YopX-like_C"/>
</dbReference>
<dbReference type="NCBIfam" id="TIGR01671">
    <property type="entry name" value="phage_TIGR01671"/>
    <property type="match status" value="1"/>
</dbReference>
<dbReference type="InterPro" id="IPR010024">
    <property type="entry name" value="CHP16711"/>
</dbReference>
<dbReference type="EMBL" id="LR594035">
    <property type="protein sequence ID" value="VTS19657.1"/>
    <property type="molecule type" value="Genomic_DNA"/>
</dbReference>
<dbReference type="RefSeq" id="WP_077322799.1">
    <property type="nucleotide sequence ID" value="NZ_CABFNW010000003.1"/>
</dbReference>
<dbReference type="SUPFAM" id="SSF159006">
    <property type="entry name" value="YopX-like"/>
    <property type="match status" value="1"/>
</dbReference>
<reference evidence="2 3" key="1">
    <citation type="submission" date="2019-05" db="EMBL/GenBank/DDBJ databases">
        <authorList>
            <consortium name="Pathogen Informatics"/>
        </authorList>
    </citation>
    <scope>NUCLEOTIDE SEQUENCE [LARGE SCALE GENOMIC DNA]</scope>
    <source>
        <strain evidence="2 3">NCTC5385</strain>
    </source>
</reference>
<dbReference type="Proteomes" id="UP000304914">
    <property type="component" value="Chromosome"/>
</dbReference>
<gene>
    <name evidence="2" type="ORF">NCTC5385_00866</name>
</gene>
<name>A0A4V6L178_9STRE</name>
<evidence type="ECO:0000313" key="2">
    <source>
        <dbReference type="EMBL" id="VTS19657.1"/>
    </source>
</evidence>
<sequence>MIPKFRAFNETLEMIDVISIDFKNKTFVGEHWEYGETETIPLDDIILMQSTGFFDKNGVEIFEGDVVKVGGWKTEVVKFGKIIHEEDFGGFAIYQGFSLMLGGGYPEAVMNEIEVIGNIYELESVEE</sequence>
<feature type="domain" description="YopX protein" evidence="1">
    <location>
        <begin position="4"/>
        <end position="121"/>
    </location>
</feature>
<accession>A0A4V6L178</accession>
<evidence type="ECO:0000259" key="1">
    <source>
        <dbReference type="Pfam" id="PF09643"/>
    </source>
</evidence>
<dbReference type="Pfam" id="PF09643">
    <property type="entry name" value="YopX"/>
    <property type="match status" value="1"/>
</dbReference>
<dbReference type="Gene3D" id="2.30.30.290">
    <property type="entry name" value="YopX-like domains"/>
    <property type="match status" value="1"/>
</dbReference>